<dbReference type="AlphaFoldDB" id="A0A501WJC0"/>
<keyword evidence="4" id="KW-1185">Reference proteome</keyword>
<keyword evidence="2" id="KW-0472">Membrane</keyword>
<evidence type="ECO:0000256" key="2">
    <source>
        <dbReference type="SAM" id="Phobius"/>
    </source>
</evidence>
<sequence>MDPKEMIGEFARIARRRLPLALPLVLTGGALTVAFALSRPPSFEATTKILVESPRIPDELARSTVDLSATARLQLIEEQLMARDSLDALLDRMDLFDLPGATREARRELLRDATRIESISTATGQTNPWGGGTGGGLFAFTISVTLDDAVKAATIANDLAAEAVARNRLVRAGRAEDTLAYFQSEDARLRAALEAKEAEIAAFKAAHADALPESLESRRGALARLREDMLGIDRRAMELEVKRADLGAAAAGARPLDGATADPGEARLRELELALIAKGSALAPNHPEIRKLREQIAAVKALLAPAGARGAAPGDGPAAERRAALERQSAQLSAQIDRLRAQGDEMAARAEVLEASIRDTPRVGAELDALSRGLGEARALSTDVTRRHAEARTGAELEASERAERFRIVESAEVPELPVGPNRKKIVALGAGASVALAGGIGFMLEILNSAPRSSAAMERRLGLRPVVAIPYVHAPGERRRRRLRWLALVVLLGLGLGAVDRAVTPLGPIVARLARAAGLAAPPPAADTTASPER</sequence>
<proteinExistence type="predicted"/>
<name>A0A501WJC0_9RHOB</name>
<dbReference type="RefSeq" id="WP_140455412.1">
    <property type="nucleotide sequence ID" value="NZ_VFRP01000021.1"/>
</dbReference>
<gene>
    <name evidence="3" type="ORF">FJM51_17400</name>
</gene>
<dbReference type="EMBL" id="VFRP01000021">
    <property type="protein sequence ID" value="TPE48525.1"/>
    <property type="molecule type" value="Genomic_DNA"/>
</dbReference>
<feature type="coiled-coil region" evidence="1">
    <location>
        <begin position="322"/>
        <end position="356"/>
    </location>
</feature>
<feature type="transmembrane region" description="Helical" evidence="2">
    <location>
        <begin position="486"/>
        <end position="504"/>
    </location>
</feature>
<feature type="transmembrane region" description="Helical" evidence="2">
    <location>
        <begin position="426"/>
        <end position="448"/>
    </location>
</feature>
<accession>A0A501WJC0</accession>
<dbReference type="PANTHER" id="PTHR32309:SF31">
    <property type="entry name" value="CAPSULAR EXOPOLYSACCHARIDE FAMILY"/>
    <property type="match status" value="1"/>
</dbReference>
<keyword evidence="2" id="KW-1133">Transmembrane helix</keyword>
<keyword evidence="1" id="KW-0175">Coiled coil</keyword>
<dbReference type="Proteomes" id="UP000319255">
    <property type="component" value="Unassembled WGS sequence"/>
</dbReference>
<keyword evidence="2" id="KW-0812">Transmembrane</keyword>
<dbReference type="PANTHER" id="PTHR32309">
    <property type="entry name" value="TYROSINE-PROTEIN KINASE"/>
    <property type="match status" value="1"/>
</dbReference>
<reference evidence="3 4" key="1">
    <citation type="submission" date="2019-06" db="EMBL/GenBank/DDBJ databases">
        <title>A novel bacterium of genus Amaricoccus, isolated from marine sediment.</title>
        <authorList>
            <person name="Huang H."/>
            <person name="Mo K."/>
            <person name="Hu Y."/>
        </authorList>
    </citation>
    <scope>NUCLEOTIDE SEQUENCE [LARGE SCALE GENOMIC DNA]</scope>
    <source>
        <strain evidence="3 4">HB172011</strain>
    </source>
</reference>
<comment type="caution">
    <text evidence="3">The sequence shown here is derived from an EMBL/GenBank/DDBJ whole genome shotgun (WGS) entry which is preliminary data.</text>
</comment>
<protein>
    <recommendedName>
        <fullName evidence="5">Polysaccharide chain length determinant N-terminal domain-containing protein</fullName>
    </recommendedName>
</protein>
<evidence type="ECO:0000256" key="1">
    <source>
        <dbReference type="SAM" id="Coils"/>
    </source>
</evidence>
<evidence type="ECO:0000313" key="4">
    <source>
        <dbReference type="Proteomes" id="UP000319255"/>
    </source>
</evidence>
<dbReference type="OrthoDB" id="7642308at2"/>
<organism evidence="3 4">
    <name type="scientific">Amaricoccus solimangrovi</name>
    <dbReference type="NCBI Taxonomy" id="2589815"/>
    <lineage>
        <taxon>Bacteria</taxon>
        <taxon>Pseudomonadati</taxon>
        <taxon>Pseudomonadota</taxon>
        <taxon>Alphaproteobacteria</taxon>
        <taxon>Rhodobacterales</taxon>
        <taxon>Paracoccaceae</taxon>
        <taxon>Amaricoccus</taxon>
    </lineage>
</organism>
<evidence type="ECO:0000313" key="3">
    <source>
        <dbReference type="EMBL" id="TPE48525.1"/>
    </source>
</evidence>
<evidence type="ECO:0008006" key="5">
    <source>
        <dbReference type="Google" id="ProtNLM"/>
    </source>
</evidence>
<dbReference type="InterPro" id="IPR050445">
    <property type="entry name" value="Bact_polysacc_biosynth/exp"/>
</dbReference>